<dbReference type="CDD" id="cd06171">
    <property type="entry name" value="Sigma70_r4"/>
    <property type="match status" value="1"/>
</dbReference>
<dbReference type="InterPro" id="IPR013325">
    <property type="entry name" value="RNA_pol_sigma_r2"/>
</dbReference>
<proteinExistence type="inferred from homology"/>
<dbReference type="OrthoDB" id="278371at2"/>
<dbReference type="AlphaFoldDB" id="A0A5B9QEG5"/>
<dbReference type="InterPro" id="IPR039425">
    <property type="entry name" value="RNA_pol_sigma-70-like"/>
</dbReference>
<dbReference type="NCBIfam" id="TIGR02999">
    <property type="entry name" value="Sig-70_X6"/>
    <property type="match status" value="1"/>
</dbReference>
<dbReference type="KEGG" id="bgok:Pr1d_46850"/>
<dbReference type="Proteomes" id="UP000323917">
    <property type="component" value="Chromosome"/>
</dbReference>
<evidence type="ECO:0000256" key="1">
    <source>
        <dbReference type="ARBA" id="ARBA00010641"/>
    </source>
</evidence>
<dbReference type="SUPFAM" id="SSF88946">
    <property type="entry name" value="Sigma2 domain of RNA polymerase sigma factors"/>
    <property type="match status" value="1"/>
</dbReference>
<dbReference type="InterPro" id="IPR036388">
    <property type="entry name" value="WH-like_DNA-bd_sf"/>
</dbReference>
<evidence type="ECO:0000256" key="2">
    <source>
        <dbReference type="ARBA" id="ARBA00023015"/>
    </source>
</evidence>
<evidence type="ECO:0000256" key="4">
    <source>
        <dbReference type="ARBA" id="ARBA00023163"/>
    </source>
</evidence>
<keyword evidence="3" id="KW-0731">Sigma factor</keyword>
<sequence length="190" mass="21327">MSDTPSEVTVLIRRAQEGDPDAGPQLLEAVYQKLHQMAEKKLAQEQEGITLQATVLVHDAYLQLVRAGEANNLNDRKHFYIVAAKVMRRMLIDRARSRRALKRGGHDWKRSAVEVDHVADSGDNTDVLALHEALKKLALLDPRQAEIVEMRYFGGYSVEETADLLGVSSSTVKQDFASAKAWLYRELTRG</sequence>
<accession>A0A5B9QEG5</accession>
<dbReference type="InterPro" id="IPR053812">
    <property type="entry name" value="HTH_Sigma70_ECF-like"/>
</dbReference>
<dbReference type="PANTHER" id="PTHR43133:SF39">
    <property type="entry name" value="SIMILAR TO RNA POLYMERASE SIGMA-E FACTOR"/>
    <property type="match status" value="1"/>
</dbReference>
<dbReference type="Gene3D" id="1.10.10.10">
    <property type="entry name" value="Winged helix-like DNA-binding domain superfamily/Winged helix DNA-binding domain"/>
    <property type="match status" value="1"/>
</dbReference>
<dbReference type="InterPro" id="IPR011517">
    <property type="entry name" value="RNA_pol_sigma70_ECF-like"/>
</dbReference>
<keyword evidence="7" id="KW-1185">Reference proteome</keyword>
<keyword evidence="4" id="KW-0804">Transcription</keyword>
<dbReference type="GO" id="GO:0016987">
    <property type="term" value="F:sigma factor activity"/>
    <property type="evidence" value="ECO:0007669"/>
    <property type="project" value="UniProtKB-KW"/>
</dbReference>
<dbReference type="Pfam" id="PF07638">
    <property type="entry name" value="Sigma70_ECF"/>
    <property type="match status" value="1"/>
</dbReference>
<dbReference type="PANTHER" id="PTHR43133">
    <property type="entry name" value="RNA POLYMERASE ECF-TYPE SIGMA FACTO"/>
    <property type="match status" value="1"/>
</dbReference>
<gene>
    <name evidence="6" type="ORF">Pr1d_46850</name>
</gene>
<dbReference type="Gene3D" id="1.10.1740.10">
    <property type="match status" value="1"/>
</dbReference>
<dbReference type="NCBIfam" id="TIGR02937">
    <property type="entry name" value="sigma70-ECF"/>
    <property type="match status" value="1"/>
</dbReference>
<dbReference type="RefSeq" id="WP_148075593.1">
    <property type="nucleotide sequence ID" value="NZ_CP042913.1"/>
</dbReference>
<feature type="domain" description="RNA polymerase sigma-70 ECF-like HTH" evidence="5">
    <location>
        <begin position="6"/>
        <end position="188"/>
    </location>
</feature>
<dbReference type="InterPro" id="IPR013324">
    <property type="entry name" value="RNA_pol_sigma_r3/r4-like"/>
</dbReference>
<evidence type="ECO:0000259" key="5">
    <source>
        <dbReference type="Pfam" id="PF07638"/>
    </source>
</evidence>
<dbReference type="EMBL" id="CP042913">
    <property type="protein sequence ID" value="QEG37344.1"/>
    <property type="molecule type" value="Genomic_DNA"/>
</dbReference>
<evidence type="ECO:0000313" key="7">
    <source>
        <dbReference type="Proteomes" id="UP000323917"/>
    </source>
</evidence>
<dbReference type="SUPFAM" id="SSF88659">
    <property type="entry name" value="Sigma3 and sigma4 domains of RNA polymerase sigma factors"/>
    <property type="match status" value="1"/>
</dbReference>
<evidence type="ECO:0000313" key="6">
    <source>
        <dbReference type="EMBL" id="QEG37344.1"/>
    </source>
</evidence>
<comment type="similarity">
    <text evidence="1">Belongs to the sigma-70 factor family. ECF subfamily.</text>
</comment>
<name>A0A5B9QEG5_9BACT</name>
<dbReference type="GO" id="GO:0006352">
    <property type="term" value="P:DNA-templated transcription initiation"/>
    <property type="evidence" value="ECO:0007669"/>
    <property type="project" value="InterPro"/>
</dbReference>
<protein>
    <submittedName>
        <fullName evidence="6">RNA polymerase sigma factor SigL</fullName>
    </submittedName>
</protein>
<evidence type="ECO:0000256" key="3">
    <source>
        <dbReference type="ARBA" id="ARBA00023082"/>
    </source>
</evidence>
<keyword evidence="2" id="KW-0805">Transcription regulation</keyword>
<dbReference type="InterPro" id="IPR014284">
    <property type="entry name" value="RNA_pol_sigma-70_dom"/>
</dbReference>
<organism evidence="6 7">
    <name type="scientific">Bythopirellula goksoeyrii</name>
    <dbReference type="NCBI Taxonomy" id="1400387"/>
    <lineage>
        <taxon>Bacteria</taxon>
        <taxon>Pseudomonadati</taxon>
        <taxon>Planctomycetota</taxon>
        <taxon>Planctomycetia</taxon>
        <taxon>Pirellulales</taxon>
        <taxon>Lacipirellulaceae</taxon>
        <taxon>Bythopirellula</taxon>
    </lineage>
</organism>
<reference evidence="6 7" key="1">
    <citation type="submission" date="2019-08" db="EMBL/GenBank/DDBJ databases">
        <title>Deep-cultivation of Planctomycetes and their phenomic and genomic characterization uncovers novel biology.</title>
        <authorList>
            <person name="Wiegand S."/>
            <person name="Jogler M."/>
            <person name="Boedeker C."/>
            <person name="Pinto D."/>
            <person name="Vollmers J."/>
            <person name="Rivas-Marin E."/>
            <person name="Kohn T."/>
            <person name="Peeters S.H."/>
            <person name="Heuer A."/>
            <person name="Rast P."/>
            <person name="Oberbeckmann S."/>
            <person name="Bunk B."/>
            <person name="Jeske O."/>
            <person name="Meyerdierks A."/>
            <person name="Storesund J.E."/>
            <person name="Kallscheuer N."/>
            <person name="Luecker S."/>
            <person name="Lage O.M."/>
            <person name="Pohl T."/>
            <person name="Merkel B.J."/>
            <person name="Hornburger P."/>
            <person name="Mueller R.-W."/>
            <person name="Bruemmer F."/>
            <person name="Labrenz M."/>
            <person name="Spormann A.M."/>
            <person name="Op den Camp H."/>
            <person name="Overmann J."/>
            <person name="Amann R."/>
            <person name="Jetten M.S.M."/>
            <person name="Mascher T."/>
            <person name="Medema M.H."/>
            <person name="Devos D.P."/>
            <person name="Kaster A.-K."/>
            <person name="Ovreas L."/>
            <person name="Rohde M."/>
            <person name="Galperin M.Y."/>
            <person name="Jogler C."/>
        </authorList>
    </citation>
    <scope>NUCLEOTIDE SEQUENCE [LARGE SCALE GENOMIC DNA]</scope>
    <source>
        <strain evidence="6 7">Pr1d</strain>
    </source>
</reference>